<dbReference type="InterPro" id="IPR036078">
    <property type="entry name" value="Spo11/TopoVI_A_sf"/>
</dbReference>
<evidence type="ECO:0000313" key="4">
    <source>
        <dbReference type="Proteomes" id="UP000824175"/>
    </source>
</evidence>
<dbReference type="Gene3D" id="3.40.1360.10">
    <property type="match status" value="1"/>
</dbReference>
<name>A0A9D1L0N2_9FIRM</name>
<dbReference type="SUPFAM" id="SSF56726">
    <property type="entry name" value="DNA topoisomerase IV, alpha subunit"/>
    <property type="match status" value="1"/>
</dbReference>
<feature type="domain" description="DUF2399" evidence="1">
    <location>
        <begin position="258"/>
        <end position="411"/>
    </location>
</feature>
<protein>
    <submittedName>
        <fullName evidence="3">DUF2399 domain-containing protein</fullName>
    </submittedName>
</protein>
<sequence length="415" mass="48489">MSLLEECLHYLEQPGFERFIEAWLEKYRRLGHLGGRIQLEHLNKMEQEALGLLLGMDLGEGTLQLDYRSFQKQWSQTRFESVDFLEVLTLLRQDPLYSRRELRHQQALQVQTFCDTLLTKYAGTPAFTFLEHYFKTDVRLVYHICHEEGYPILLEHVLQALNALPVYQNKTELLPVFSWRLTRDPHYFDQGMAHDLLLRGIAFHFQQDLDGSVDNRHDLLFQAGVLRDDLSNACLICHIVPCSHPQSWQAFYDDYEPWNMTLYNLMQVEGPFSQSAIYMVENPSVFRELALHVKIRQLDVGLVCSNGQINLSTYRLIDRLLTSGCTINYAGDWDPEGLQIADKLVSRYPRIHLWGYDVHALKVIGLKQTEISESRQSLLKHYRHPILRAMAREIRNTSLFGYQEGLLEKMKKSLI</sequence>
<dbReference type="Proteomes" id="UP000824175">
    <property type="component" value="Unassembled WGS sequence"/>
</dbReference>
<dbReference type="InterPro" id="IPR024465">
    <property type="entry name" value="DUF2399"/>
</dbReference>
<dbReference type="Pfam" id="PF09664">
    <property type="entry name" value="DUF2399"/>
    <property type="match status" value="1"/>
</dbReference>
<dbReference type="CDD" id="cd00188">
    <property type="entry name" value="TOPRIM"/>
    <property type="match status" value="1"/>
</dbReference>
<accession>A0A9D1L0N2</accession>
<evidence type="ECO:0000313" key="3">
    <source>
        <dbReference type="EMBL" id="HIU13930.1"/>
    </source>
</evidence>
<feature type="domain" description="Conserved hypothetical protein CHP02679 N terminus" evidence="2">
    <location>
        <begin position="33"/>
        <end position="238"/>
    </location>
</feature>
<reference evidence="3" key="1">
    <citation type="submission" date="2020-10" db="EMBL/GenBank/DDBJ databases">
        <authorList>
            <person name="Gilroy R."/>
        </authorList>
    </citation>
    <scope>NUCLEOTIDE SEQUENCE</scope>
    <source>
        <strain evidence="3">CHK195-11698</strain>
    </source>
</reference>
<gene>
    <name evidence="3" type="ORF">IAD15_07675</name>
</gene>
<dbReference type="AlphaFoldDB" id="A0A9D1L0N2"/>
<evidence type="ECO:0000259" key="1">
    <source>
        <dbReference type="Pfam" id="PF09664"/>
    </source>
</evidence>
<proteinExistence type="predicted"/>
<comment type="caution">
    <text evidence="3">The sequence shown here is derived from an EMBL/GenBank/DDBJ whole genome shotgun (WGS) entry which is preliminary data.</text>
</comment>
<dbReference type="InterPro" id="IPR024466">
    <property type="entry name" value="CHP02679_N"/>
</dbReference>
<reference evidence="3" key="2">
    <citation type="journal article" date="2021" name="PeerJ">
        <title>Extensive microbial diversity within the chicken gut microbiome revealed by metagenomics and culture.</title>
        <authorList>
            <person name="Gilroy R."/>
            <person name="Ravi A."/>
            <person name="Getino M."/>
            <person name="Pursley I."/>
            <person name="Horton D.L."/>
            <person name="Alikhan N.F."/>
            <person name="Baker D."/>
            <person name="Gharbi K."/>
            <person name="Hall N."/>
            <person name="Watson M."/>
            <person name="Adriaenssens E.M."/>
            <person name="Foster-Nyarko E."/>
            <person name="Jarju S."/>
            <person name="Secka A."/>
            <person name="Antonio M."/>
            <person name="Oren A."/>
            <person name="Chaudhuri R.R."/>
            <person name="La Ragione R."/>
            <person name="Hildebrand F."/>
            <person name="Pallen M.J."/>
        </authorList>
    </citation>
    <scope>NUCLEOTIDE SEQUENCE</scope>
    <source>
        <strain evidence="3">CHK195-11698</strain>
    </source>
</reference>
<evidence type="ECO:0000259" key="2">
    <source>
        <dbReference type="Pfam" id="PF11796"/>
    </source>
</evidence>
<dbReference type="EMBL" id="DVMJ01000064">
    <property type="protein sequence ID" value="HIU13930.1"/>
    <property type="molecule type" value="Genomic_DNA"/>
</dbReference>
<organism evidence="3 4">
    <name type="scientific">Candidatus Fimiplasma intestinipullorum</name>
    <dbReference type="NCBI Taxonomy" id="2840825"/>
    <lineage>
        <taxon>Bacteria</taxon>
        <taxon>Bacillati</taxon>
        <taxon>Bacillota</taxon>
        <taxon>Clostridia</taxon>
        <taxon>Eubacteriales</taxon>
        <taxon>Candidatus Fimiplasma</taxon>
    </lineage>
</organism>
<dbReference type="Pfam" id="PF11796">
    <property type="entry name" value="DUF3323"/>
    <property type="match status" value="1"/>
</dbReference>
<dbReference type="GO" id="GO:0005694">
    <property type="term" value="C:chromosome"/>
    <property type="evidence" value="ECO:0007669"/>
    <property type="project" value="InterPro"/>
</dbReference>
<dbReference type="GO" id="GO:0003677">
    <property type="term" value="F:DNA binding"/>
    <property type="evidence" value="ECO:0007669"/>
    <property type="project" value="InterPro"/>
</dbReference>